<dbReference type="AlphaFoldDB" id="A0A6B2QXS5"/>
<keyword evidence="1" id="KW-0433">Leucine-rich repeat</keyword>
<dbReference type="InterPro" id="IPR011009">
    <property type="entry name" value="Kinase-like_dom_sf"/>
</dbReference>
<dbReference type="PROSITE" id="PS50011">
    <property type="entry name" value="PROTEIN_KINASE_DOM"/>
    <property type="match status" value="1"/>
</dbReference>
<dbReference type="InterPro" id="IPR001611">
    <property type="entry name" value="Leu-rich_rpt"/>
</dbReference>
<keyword evidence="3" id="KW-0067">ATP-binding</keyword>
<dbReference type="InterPro" id="IPR001245">
    <property type="entry name" value="Ser-Thr/Tyr_kinase_cat_dom"/>
</dbReference>
<keyword evidence="3" id="KW-0547">Nucleotide-binding</keyword>
<evidence type="ECO:0000256" key="2">
    <source>
        <dbReference type="ARBA" id="ARBA00022737"/>
    </source>
</evidence>
<keyword evidence="5" id="KW-0418">Kinase</keyword>
<dbReference type="SMART" id="SM00364">
    <property type="entry name" value="LRR_BAC"/>
    <property type="match status" value="4"/>
</dbReference>
<evidence type="ECO:0000259" key="4">
    <source>
        <dbReference type="PROSITE" id="PS50011"/>
    </source>
</evidence>
<dbReference type="Gene3D" id="3.80.10.10">
    <property type="entry name" value="Ribonuclease Inhibitor"/>
    <property type="match status" value="2"/>
</dbReference>
<evidence type="ECO:0000256" key="1">
    <source>
        <dbReference type="ARBA" id="ARBA00022614"/>
    </source>
</evidence>
<feature type="domain" description="Protein kinase" evidence="4">
    <location>
        <begin position="214"/>
        <end position="459"/>
    </location>
</feature>
<dbReference type="InterPro" id="IPR032675">
    <property type="entry name" value="LRR_dom_sf"/>
</dbReference>
<dbReference type="Gene3D" id="3.30.200.20">
    <property type="entry name" value="Phosphorylase Kinase, domain 1"/>
    <property type="match status" value="1"/>
</dbReference>
<dbReference type="InterPro" id="IPR017441">
    <property type="entry name" value="Protein_kinase_ATP_BS"/>
</dbReference>
<dbReference type="InterPro" id="IPR003591">
    <property type="entry name" value="Leu-rich_rpt_typical-subtyp"/>
</dbReference>
<dbReference type="GO" id="GO:0005737">
    <property type="term" value="C:cytoplasm"/>
    <property type="evidence" value="ECO:0007669"/>
    <property type="project" value="TreeGrafter"/>
</dbReference>
<dbReference type="EMBL" id="JAAGRN010000005">
    <property type="protein sequence ID" value="NDY83446.1"/>
    <property type="molecule type" value="Genomic_DNA"/>
</dbReference>
<name>A0A6B2QXS5_9BURK</name>
<evidence type="ECO:0000313" key="5">
    <source>
        <dbReference type="EMBL" id="NDY83446.1"/>
    </source>
</evidence>
<dbReference type="Pfam" id="PF07714">
    <property type="entry name" value="PK_Tyr_Ser-Thr"/>
    <property type="match status" value="1"/>
</dbReference>
<comment type="caution">
    <text evidence="5">The sequence shown here is derived from an EMBL/GenBank/DDBJ whole genome shotgun (WGS) entry which is preliminary data.</text>
</comment>
<protein>
    <submittedName>
        <fullName evidence="5">Protein kinase</fullName>
    </submittedName>
</protein>
<dbReference type="GO" id="GO:0005524">
    <property type="term" value="F:ATP binding"/>
    <property type="evidence" value="ECO:0007669"/>
    <property type="project" value="UniProtKB-UniRule"/>
</dbReference>
<dbReference type="PROSITE" id="PS51450">
    <property type="entry name" value="LRR"/>
    <property type="match status" value="1"/>
</dbReference>
<dbReference type="SUPFAM" id="SSF56112">
    <property type="entry name" value="Protein kinase-like (PK-like)"/>
    <property type="match status" value="1"/>
</dbReference>
<organism evidence="5">
    <name type="scientific">Sheuella amnicola</name>
    <dbReference type="NCBI Taxonomy" id="2707330"/>
    <lineage>
        <taxon>Bacteria</taxon>
        <taxon>Pseudomonadati</taxon>
        <taxon>Pseudomonadota</taxon>
        <taxon>Betaproteobacteria</taxon>
        <taxon>Burkholderiales</taxon>
        <taxon>Alcaligenaceae</taxon>
        <taxon>Sheuella</taxon>
    </lineage>
</organism>
<reference evidence="5" key="1">
    <citation type="submission" date="2020-02" db="EMBL/GenBank/DDBJ databases">
        <authorList>
            <person name="Chen W.-M."/>
        </authorList>
    </citation>
    <scope>NUCLEOTIDE SEQUENCE</scope>
    <source>
        <strain evidence="5">NBD-18</strain>
    </source>
</reference>
<evidence type="ECO:0000256" key="3">
    <source>
        <dbReference type="PROSITE-ProRule" id="PRU10141"/>
    </source>
</evidence>
<dbReference type="GO" id="GO:0004672">
    <property type="term" value="F:protein kinase activity"/>
    <property type="evidence" value="ECO:0007669"/>
    <property type="project" value="InterPro"/>
</dbReference>
<dbReference type="PANTHER" id="PTHR48051:SF1">
    <property type="entry name" value="RAS SUPPRESSOR PROTEIN 1"/>
    <property type="match status" value="1"/>
</dbReference>
<gene>
    <name evidence="5" type="ORF">G3I67_09405</name>
</gene>
<dbReference type="Gene3D" id="1.10.510.10">
    <property type="entry name" value="Transferase(Phosphotransferase) domain 1"/>
    <property type="match status" value="1"/>
</dbReference>
<keyword evidence="5" id="KW-0808">Transferase</keyword>
<dbReference type="InterPro" id="IPR050216">
    <property type="entry name" value="LRR_domain-containing"/>
</dbReference>
<dbReference type="PANTHER" id="PTHR48051">
    <property type="match status" value="1"/>
</dbReference>
<dbReference type="PROSITE" id="PS00107">
    <property type="entry name" value="PROTEIN_KINASE_ATP"/>
    <property type="match status" value="1"/>
</dbReference>
<dbReference type="RefSeq" id="WP_163654606.1">
    <property type="nucleotide sequence ID" value="NZ_JAAGRN010000005.1"/>
</dbReference>
<dbReference type="Pfam" id="PF00560">
    <property type="entry name" value="LRR_1"/>
    <property type="match status" value="1"/>
</dbReference>
<keyword evidence="2" id="KW-0677">Repeat</keyword>
<dbReference type="SUPFAM" id="SSF52058">
    <property type="entry name" value="L domain-like"/>
    <property type="match status" value="1"/>
</dbReference>
<sequence length="459" mass="50943">MNATIQSLEQLKEQIRSGQLAQATRLQMSCGLTEFPSELFELADTLEILDLSGNALTELPDRLPELHKLRVLFCAFNQFTELPTVLGKCKSLSMVGFRNNPITHVPGQSLPPLLRWLILTGNQIESLPAELGQRPRLQKLMIAGNRLKALPDLSASTNLELIRIAANRFEVFPFELLNLPRLSWISYSGNPFCAQDEQIALQETPVKHIPWSLLSLQQKLGEGASGVIYRAQMQLSKDAQGIDKSIPVAVKLFKGEITSDGLPVSEMAACMKAGVHPNLIEVLGKIDGHPENANGLVMSLVDPSYRNLAGPPSFETCTRDVYAADIQFSPSEVKHIASGMARVAKQLHANGIMHGDLYAHNILLGQYGHALLGDFGAACFKPTDKKQRLVLEKIEVRAFGCLLEELLQRMKCADMTHETDLSLLRDACLDINLERRPTFEDIVQELFRLNLSSMNDFRP</sequence>
<dbReference type="InterPro" id="IPR000719">
    <property type="entry name" value="Prot_kinase_dom"/>
</dbReference>
<accession>A0A6B2QXS5</accession>
<proteinExistence type="predicted"/>
<feature type="binding site" evidence="3">
    <location>
        <position position="251"/>
    </location>
    <ligand>
        <name>ATP</name>
        <dbReference type="ChEBI" id="CHEBI:30616"/>
    </ligand>
</feature>
<dbReference type="SMART" id="SM00369">
    <property type="entry name" value="LRR_TYP"/>
    <property type="match status" value="4"/>
</dbReference>